<evidence type="ECO:0000256" key="1">
    <source>
        <dbReference type="ARBA" id="ARBA00022723"/>
    </source>
</evidence>
<reference evidence="4" key="1">
    <citation type="journal article" date="2021" name="J. Hered.">
        <title>Genome Assembly of Salicaceae Populus deltoides (Eastern Cottonwood) I-69 Based on Nanopore Sequencing and Hi-C Technologies.</title>
        <authorList>
            <person name="Bai S."/>
            <person name="Wu H."/>
            <person name="Zhang J."/>
            <person name="Pan Z."/>
            <person name="Zhao W."/>
            <person name="Li Z."/>
            <person name="Tong C."/>
        </authorList>
    </citation>
    <scope>NUCLEOTIDE SEQUENCE</scope>
    <source>
        <tissue evidence="4">Leaf</tissue>
    </source>
</reference>
<keyword evidence="5" id="KW-1185">Reference proteome</keyword>
<protein>
    <recommendedName>
        <fullName evidence="3">Non-haem dioxygenase N-terminal domain-containing protein</fullName>
    </recommendedName>
</protein>
<dbReference type="AlphaFoldDB" id="A0A8T2Y3P9"/>
<organism evidence="4 5">
    <name type="scientific">Populus deltoides</name>
    <name type="common">Eastern poplar</name>
    <name type="synonym">Eastern cottonwood</name>
    <dbReference type="NCBI Taxonomy" id="3696"/>
    <lineage>
        <taxon>Eukaryota</taxon>
        <taxon>Viridiplantae</taxon>
        <taxon>Streptophyta</taxon>
        <taxon>Embryophyta</taxon>
        <taxon>Tracheophyta</taxon>
        <taxon>Spermatophyta</taxon>
        <taxon>Magnoliopsida</taxon>
        <taxon>eudicotyledons</taxon>
        <taxon>Gunneridae</taxon>
        <taxon>Pentapetalae</taxon>
        <taxon>rosids</taxon>
        <taxon>fabids</taxon>
        <taxon>Malpighiales</taxon>
        <taxon>Salicaceae</taxon>
        <taxon>Saliceae</taxon>
        <taxon>Populus</taxon>
    </lineage>
</organism>
<sequence>MAPIRVGHFDDVQELRKDRPATIPERFVRDDKMDAKGVFKMFYQVIDHGIDLSLLESIEKVAMDFFVLPLGEKQKYPMWPGTIQGYGQAFVFSESKSWTGSL</sequence>
<evidence type="ECO:0000313" key="5">
    <source>
        <dbReference type="Proteomes" id="UP000807159"/>
    </source>
</evidence>
<dbReference type="Proteomes" id="UP000807159">
    <property type="component" value="Chromosome 8"/>
</dbReference>
<dbReference type="Pfam" id="PF14226">
    <property type="entry name" value="DIOX_N"/>
    <property type="match status" value="1"/>
</dbReference>
<dbReference type="EMBL" id="JACEGQ020000008">
    <property type="protein sequence ID" value="KAH8499743.1"/>
    <property type="molecule type" value="Genomic_DNA"/>
</dbReference>
<dbReference type="InterPro" id="IPR026992">
    <property type="entry name" value="DIOX_N"/>
</dbReference>
<accession>A0A8T2Y3P9</accession>
<comment type="caution">
    <text evidence="4">The sequence shown here is derived from an EMBL/GenBank/DDBJ whole genome shotgun (WGS) entry which is preliminary data.</text>
</comment>
<evidence type="ECO:0000256" key="2">
    <source>
        <dbReference type="ARBA" id="ARBA00023004"/>
    </source>
</evidence>
<evidence type="ECO:0000259" key="3">
    <source>
        <dbReference type="Pfam" id="PF14226"/>
    </source>
</evidence>
<dbReference type="SUPFAM" id="SSF51197">
    <property type="entry name" value="Clavaminate synthase-like"/>
    <property type="match status" value="1"/>
</dbReference>
<feature type="domain" description="Non-haem dioxygenase N-terminal" evidence="3">
    <location>
        <begin position="42"/>
        <end position="96"/>
    </location>
</feature>
<evidence type="ECO:0000313" key="4">
    <source>
        <dbReference type="EMBL" id="KAH8499743.1"/>
    </source>
</evidence>
<dbReference type="GO" id="GO:0046872">
    <property type="term" value="F:metal ion binding"/>
    <property type="evidence" value="ECO:0007669"/>
    <property type="project" value="UniProtKB-KW"/>
</dbReference>
<dbReference type="InterPro" id="IPR027443">
    <property type="entry name" value="IPNS-like_sf"/>
</dbReference>
<keyword evidence="2" id="KW-0408">Iron</keyword>
<gene>
    <name evidence="4" type="ORF">H0E87_015109</name>
</gene>
<proteinExistence type="predicted"/>
<name>A0A8T2Y3P9_POPDE</name>
<dbReference type="Gene3D" id="2.60.120.330">
    <property type="entry name" value="B-lactam Antibiotic, Isopenicillin N Synthase, Chain"/>
    <property type="match status" value="1"/>
</dbReference>
<keyword evidence="1" id="KW-0479">Metal-binding</keyword>